<organism evidence="1 2">
    <name type="scientific">Grifola frondosa</name>
    <name type="common">Maitake</name>
    <name type="synonym">Polyporus frondosus</name>
    <dbReference type="NCBI Taxonomy" id="5627"/>
    <lineage>
        <taxon>Eukaryota</taxon>
        <taxon>Fungi</taxon>
        <taxon>Dikarya</taxon>
        <taxon>Basidiomycota</taxon>
        <taxon>Agaricomycotina</taxon>
        <taxon>Agaricomycetes</taxon>
        <taxon>Polyporales</taxon>
        <taxon>Grifolaceae</taxon>
        <taxon>Grifola</taxon>
    </lineage>
</organism>
<proteinExistence type="predicted"/>
<reference evidence="1 2" key="1">
    <citation type="submission" date="2016-03" db="EMBL/GenBank/DDBJ databases">
        <title>Whole genome sequencing of Grifola frondosa 9006-11.</title>
        <authorList>
            <person name="Min B."/>
            <person name="Park H."/>
            <person name="Kim J.-G."/>
            <person name="Cho H."/>
            <person name="Oh Y.-L."/>
            <person name="Kong W.-S."/>
            <person name="Choi I.-G."/>
        </authorList>
    </citation>
    <scope>NUCLEOTIDE SEQUENCE [LARGE SCALE GENOMIC DNA]</scope>
    <source>
        <strain evidence="1 2">9006-11</strain>
    </source>
</reference>
<gene>
    <name evidence="1" type="ORF">A0H81_01536</name>
</gene>
<dbReference type="Proteomes" id="UP000092993">
    <property type="component" value="Unassembled WGS sequence"/>
</dbReference>
<sequence length="199" mass="21605">MAAPAVVEPELVFLLELGTESGKGDVVLEVAVDMGVDVDELLEVGGEGRAEPDALVHDVAPAVDKQAAPTPCMICLVQREYSTKLSLNWPKFRSTGPPGLTLRLGIIHRCGSLKLQLIEPEIHVLWVAAGPNRTESRQKTRYAVDDETSRTCSVQIKSICVHCATVAFTGDMANEARARGSRKRRPICIARKSACLSWT</sequence>
<comment type="caution">
    <text evidence="1">The sequence shown here is derived from an EMBL/GenBank/DDBJ whole genome shotgun (WGS) entry which is preliminary data.</text>
</comment>
<name>A0A1C7MSM2_GRIFR</name>
<protein>
    <submittedName>
        <fullName evidence="1">Uncharacterized protein</fullName>
    </submittedName>
</protein>
<dbReference type="AlphaFoldDB" id="A0A1C7MSM2"/>
<keyword evidence="2" id="KW-1185">Reference proteome</keyword>
<evidence type="ECO:0000313" key="2">
    <source>
        <dbReference type="Proteomes" id="UP000092993"/>
    </source>
</evidence>
<evidence type="ECO:0000313" key="1">
    <source>
        <dbReference type="EMBL" id="OBZ79883.1"/>
    </source>
</evidence>
<dbReference type="EMBL" id="LUGG01000001">
    <property type="protein sequence ID" value="OBZ79883.1"/>
    <property type="molecule type" value="Genomic_DNA"/>
</dbReference>
<accession>A0A1C7MSM2</accession>